<dbReference type="RefSeq" id="WP_183278539.1">
    <property type="nucleotide sequence ID" value="NZ_BLZR01000001.1"/>
</dbReference>
<dbReference type="Proteomes" id="UP000580568">
    <property type="component" value="Unassembled WGS sequence"/>
</dbReference>
<name>A0A6V8SIU6_9CLOT</name>
<reference evidence="1 2" key="1">
    <citation type="submission" date="2020-07" db="EMBL/GenBank/DDBJ databases">
        <title>A new beta-1,3-glucan-decomposing anaerobic bacterium isolated from anoxic soil subjected to biological soil disinfestation.</title>
        <authorList>
            <person name="Ueki A."/>
            <person name="Tonouchi A."/>
        </authorList>
    </citation>
    <scope>NUCLEOTIDE SEQUENCE [LARGE SCALE GENOMIC DNA]</scope>
    <source>
        <strain evidence="1 2">TW1</strain>
    </source>
</reference>
<gene>
    <name evidence="1" type="ORF">bsdtw1_03268</name>
</gene>
<dbReference type="AlphaFoldDB" id="A0A6V8SIU6"/>
<comment type="caution">
    <text evidence="1">The sequence shown here is derived from an EMBL/GenBank/DDBJ whole genome shotgun (WGS) entry which is preliminary data.</text>
</comment>
<protein>
    <submittedName>
        <fullName evidence="1">Uncharacterized protein</fullName>
    </submittedName>
</protein>
<evidence type="ECO:0000313" key="2">
    <source>
        <dbReference type="Proteomes" id="UP000580568"/>
    </source>
</evidence>
<proteinExistence type="predicted"/>
<accession>A0A6V8SIU6</accession>
<evidence type="ECO:0000313" key="1">
    <source>
        <dbReference type="EMBL" id="GFP77154.1"/>
    </source>
</evidence>
<organism evidence="1 2">
    <name type="scientific">Clostridium fungisolvens</name>
    <dbReference type="NCBI Taxonomy" id="1604897"/>
    <lineage>
        <taxon>Bacteria</taxon>
        <taxon>Bacillati</taxon>
        <taxon>Bacillota</taxon>
        <taxon>Clostridia</taxon>
        <taxon>Eubacteriales</taxon>
        <taxon>Clostridiaceae</taxon>
        <taxon>Clostridium</taxon>
    </lineage>
</organism>
<sequence>MATPFLIETPSNFATITGSTNITIPVPNTGAGTPVTIGTLTLPLSSRNDVVFIEGTIPLVLSVTSTTAAINLGSLDVILEVFRSTTSTAPIFRSRQTIVSGLTVATGTSTTIYDVLPFQFVDDPILPLCGAEADYVFRMYVVVSGLTGNGSVTVTVNSTTQGLFYNITAEEKLVAGALGDPIIPETITP</sequence>
<keyword evidence="2" id="KW-1185">Reference proteome</keyword>
<dbReference type="EMBL" id="BLZR01000001">
    <property type="protein sequence ID" value="GFP77154.1"/>
    <property type="molecule type" value="Genomic_DNA"/>
</dbReference>